<dbReference type="OrthoDB" id="4774087at2"/>
<dbReference type="RefSeq" id="WP_064439897.1">
    <property type="nucleotide sequence ID" value="NZ_BDDI01000006.1"/>
</dbReference>
<keyword evidence="2" id="KW-0812">Transmembrane</keyword>
<comment type="caution">
    <text evidence="4">The sequence shown here is derived from an EMBL/GenBank/DDBJ whole genome shotgun (WGS) entry which is preliminary data.</text>
</comment>
<dbReference type="EMBL" id="JACHWS010000002">
    <property type="protein sequence ID" value="MBB3038002.1"/>
    <property type="molecule type" value="Genomic_DNA"/>
</dbReference>
<evidence type="ECO:0000256" key="1">
    <source>
        <dbReference type="SAM" id="MobiDB-lite"/>
    </source>
</evidence>
<keyword evidence="5" id="KW-1185">Reference proteome</keyword>
<feature type="transmembrane region" description="Helical" evidence="2">
    <location>
        <begin position="254"/>
        <end position="272"/>
    </location>
</feature>
<dbReference type="Proteomes" id="UP000567922">
    <property type="component" value="Unassembled WGS sequence"/>
</dbReference>
<evidence type="ECO:0000313" key="4">
    <source>
        <dbReference type="EMBL" id="MBB3038002.1"/>
    </source>
</evidence>
<dbReference type="AlphaFoldDB" id="A0A839RM57"/>
<feature type="transmembrane region" description="Helical" evidence="2">
    <location>
        <begin position="164"/>
        <end position="189"/>
    </location>
</feature>
<feature type="transmembrane region" description="Helical" evidence="2">
    <location>
        <begin position="120"/>
        <end position="144"/>
    </location>
</feature>
<reference evidence="4 5" key="1">
    <citation type="submission" date="2020-08" db="EMBL/GenBank/DDBJ databases">
        <title>Sequencing the genomes of 1000 actinobacteria strains.</title>
        <authorList>
            <person name="Klenk H.-P."/>
        </authorList>
    </citation>
    <scope>NUCLEOTIDE SEQUENCE [LARGE SCALE GENOMIC DNA]</scope>
    <source>
        <strain evidence="4 5">DSM 45258</strain>
    </source>
</reference>
<protein>
    <recommendedName>
        <fullName evidence="3">DUF4328 domain-containing protein</fullName>
    </recommendedName>
</protein>
<sequence length="331" mass="36736">MGWVQGCTRCGAVWPIGDVAAMWCPRCNGRLAAPMRDPAQVTPKPRPPAPPMHPVLRRPLTHRWVALGPPAVPESPEPRGRKSAPVTPTPQAATVPGWSLYEKPQQELPKQPRTRLWGGYAVSFLVVAAGLYLAAGMAELFRFGLLVYNRSRLVPAWLVFSSDFLVAVTALAAIICSLLAAVSAACWLVDFRREWFARLELRDTRSVREQLLGCLLPVVTLWYPGTLLSEMLSSPRARDNFGQQAEAALLRVRVWWGLWVATWICQALSLLWRETASTLQAQANGVEFAALTHFLAAACAVMTLVVMRELLQLRDRTRPRSSKRWVVAASP</sequence>
<evidence type="ECO:0000256" key="2">
    <source>
        <dbReference type="SAM" id="Phobius"/>
    </source>
</evidence>
<organism evidence="4 5">
    <name type="scientific">Hoyosella altamirensis</name>
    <dbReference type="NCBI Taxonomy" id="616997"/>
    <lineage>
        <taxon>Bacteria</taxon>
        <taxon>Bacillati</taxon>
        <taxon>Actinomycetota</taxon>
        <taxon>Actinomycetes</taxon>
        <taxon>Mycobacteriales</taxon>
        <taxon>Hoyosellaceae</taxon>
        <taxon>Hoyosella</taxon>
    </lineage>
</organism>
<name>A0A839RM57_9ACTN</name>
<feature type="region of interest" description="Disordered" evidence="1">
    <location>
        <begin position="67"/>
        <end position="95"/>
    </location>
</feature>
<dbReference type="InterPro" id="IPR025565">
    <property type="entry name" value="DUF4328"/>
</dbReference>
<proteinExistence type="predicted"/>
<keyword evidence="2" id="KW-1133">Transmembrane helix</keyword>
<feature type="domain" description="DUF4328" evidence="3">
    <location>
        <begin position="151"/>
        <end position="310"/>
    </location>
</feature>
<keyword evidence="2" id="KW-0472">Membrane</keyword>
<evidence type="ECO:0000313" key="5">
    <source>
        <dbReference type="Proteomes" id="UP000567922"/>
    </source>
</evidence>
<feature type="transmembrane region" description="Helical" evidence="2">
    <location>
        <begin position="292"/>
        <end position="311"/>
    </location>
</feature>
<dbReference type="Pfam" id="PF14219">
    <property type="entry name" value="DUF4328"/>
    <property type="match status" value="1"/>
</dbReference>
<gene>
    <name evidence="4" type="ORF">FHU29_002451</name>
</gene>
<feature type="compositionally biased region" description="Low complexity" evidence="1">
    <location>
        <begin position="84"/>
        <end position="95"/>
    </location>
</feature>
<evidence type="ECO:0000259" key="3">
    <source>
        <dbReference type="Pfam" id="PF14219"/>
    </source>
</evidence>
<accession>A0A839RM57</accession>